<keyword evidence="2" id="KW-1185">Reference proteome</keyword>
<comment type="caution">
    <text evidence="1">The sequence shown here is derived from an EMBL/GenBank/DDBJ whole genome shotgun (WGS) entry which is preliminary data.</text>
</comment>
<evidence type="ECO:0000313" key="2">
    <source>
        <dbReference type="Proteomes" id="UP001371456"/>
    </source>
</evidence>
<sequence>MSVSMQRFGGRLTSNTIHRFFKVNISIDRKGIDTEAEWGTKGIAVLVSHMC</sequence>
<reference evidence="1 2" key="1">
    <citation type="submission" date="2024-02" db="EMBL/GenBank/DDBJ databases">
        <title>de novo genome assembly of Solanum bulbocastanum strain 11H21.</title>
        <authorList>
            <person name="Hosaka A.J."/>
        </authorList>
    </citation>
    <scope>NUCLEOTIDE SEQUENCE [LARGE SCALE GENOMIC DNA]</scope>
    <source>
        <tissue evidence="1">Young leaves</tissue>
    </source>
</reference>
<name>A0AAN8TWM6_SOLBU</name>
<proteinExistence type="predicted"/>
<dbReference type="EMBL" id="JBANQN010000003">
    <property type="protein sequence ID" value="KAK6795135.1"/>
    <property type="molecule type" value="Genomic_DNA"/>
</dbReference>
<evidence type="ECO:0000313" key="1">
    <source>
        <dbReference type="EMBL" id="KAK6795135.1"/>
    </source>
</evidence>
<protein>
    <submittedName>
        <fullName evidence="1">Uncharacterized protein</fullName>
    </submittedName>
</protein>
<organism evidence="1 2">
    <name type="scientific">Solanum bulbocastanum</name>
    <name type="common">Wild potato</name>
    <dbReference type="NCBI Taxonomy" id="147425"/>
    <lineage>
        <taxon>Eukaryota</taxon>
        <taxon>Viridiplantae</taxon>
        <taxon>Streptophyta</taxon>
        <taxon>Embryophyta</taxon>
        <taxon>Tracheophyta</taxon>
        <taxon>Spermatophyta</taxon>
        <taxon>Magnoliopsida</taxon>
        <taxon>eudicotyledons</taxon>
        <taxon>Gunneridae</taxon>
        <taxon>Pentapetalae</taxon>
        <taxon>asterids</taxon>
        <taxon>lamiids</taxon>
        <taxon>Solanales</taxon>
        <taxon>Solanaceae</taxon>
        <taxon>Solanoideae</taxon>
        <taxon>Solaneae</taxon>
        <taxon>Solanum</taxon>
    </lineage>
</organism>
<gene>
    <name evidence="1" type="ORF">RDI58_008588</name>
</gene>
<dbReference type="Proteomes" id="UP001371456">
    <property type="component" value="Unassembled WGS sequence"/>
</dbReference>
<dbReference type="AlphaFoldDB" id="A0AAN8TWM6"/>
<accession>A0AAN8TWM6</accession>